<feature type="compositionally biased region" description="Pro residues" evidence="1">
    <location>
        <begin position="177"/>
        <end position="188"/>
    </location>
</feature>
<name>A0A930UXP5_9ACTN</name>
<dbReference type="AlphaFoldDB" id="A0A930UXP5"/>
<gene>
    <name evidence="3" type="ORF">ISG29_01290</name>
</gene>
<dbReference type="RefSeq" id="WP_194501551.1">
    <property type="nucleotide sequence ID" value="NZ_JADIVZ010000001.1"/>
</dbReference>
<feature type="transmembrane region" description="Helical" evidence="2">
    <location>
        <begin position="16"/>
        <end position="36"/>
    </location>
</feature>
<feature type="compositionally biased region" description="Gly residues" evidence="1">
    <location>
        <begin position="161"/>
        <end position="175"/>
    </location>
</feature>
<keyword evidence="2" id="KW-0812">Transmembrane</keyword>
<comment type="caution">
    <text evidence="3">The sequence shown here is derived from an EMBL/GenBank/DDBJ whole genome shotgun (WGS) entry which is preliminary data.</text>
</comment>
<evidence type="ECO:0000313" key="3">
    <source>
        <dbReference type="EMBL" id="MBF4160304.1"/>
    </source>
</evidence>
<sequence length="253" mass="24579">MTPFVDERHITVEKRLALSAFVFLSLLCVAVIVGGIRSDVVPSSLLAGVQRALAGTTSTPMPVIERVTWVPGSNTARPVAPSPFDLPASTSMVTGNATVREQAAAVLGKAPVRAATPASSTAKSGNGAGASHPSRAEHAAGSAAGHASGTTGSTGSPTHGGSHGPGGASGPGSPAGQGPPSPEPPAGPGPDKAKGQGPGKAKGRGPGKAKGPGPAKAKGKGSASSASKSGHTKGHKKGHKQGREKGREKAPGP</sequence>
<dbReference type="Proteomes" id="UP000656804">
    <property type="component" value="Unassembled WGS sequence"/>
</dbReference>
<feature type="compositionally biased region" description="Basic and acidic residues" evidence="1">
    <location>
        <begin position="241"/>
        <end position="253"/>
    </location>
</feature>
<dbReference type="EMBL" id="JADIVZ010000001">
    <property type="protein sequence ID" value="MBF4160304.1"/>
    <property type="molecule type" value="Genomic_DNA"/>
</dbReference>
<accession>A0A930UXP5</accession>
<evidence type="ECO:0000256" key="1">
    <source>
        <dbReference type="SAM" id="MobiDB-lite"/>
    </source>
</evidence>
<protein>
    <submittedName>
        <fullName evidence="3">Uncharacterized protein</fullName>
    </submittedName>
</protein>
<proteinExistence type="predicted"/>
<feature type="compositionally biased region" description="Low complexity" evidence="1">
    <location>
        <begin position="211"/>
        <end position="229"/>
    </location>
</feature>
<keyword evidence="2" id="KW-0472">Membrane</keyword>
<feature type="compositionally biased region" description="Basic residues" evidence="1">
    <location>
        <begin position="230"/>
        <end position="240"/>
    </location>
</feature>
<evidence type="ECO:0000256" key="2">
    <source>
        <dbReference type="SAM" id="Phobius"/>
    </source>
</evidence>
<keyword evidence="2" id="KW-1133">Transmembrane helix</keyword>
<feature type="region of interest" description="Disordered" evidence="1">
    <location>
        <begin position="114"/>
        <end position="253"/>
    </location>
</feature>
<keyword evidence="4" id="KW-1185">Reference proteome</keyword>
<evidence type="ECO:0000313" key="4">
    <source>
        <dbReference type="Proteomes" id="UP000656804"/>
    </source>
</evidence>
<reference evidence="3" key="1">
    <citation type="submission" date="2020-11" db="EMBL/GenBank/DDBJ databases">
        <title>Nocardioides sp. CBS4Y-1, whole genome shotgun sequence.</title>
        <authorList>
            <person name="Tuo L."/>
        </authorList>
    </citation>
    <scope>NUCLEOTIDE SEQUENCE</scope>
    <source>
        <strain evidence="3">CBS4Y-1</strain>
    </source>
</reference>
<feature type="compositionally biased region" description="Low complexity" evidence="1">
    <location>
        <begin position="139"/>
        <end position="160"/>
    </location>
</feature>
<organism evidence="3 4">
    <name type="scientific">Nocardioides acrostichi</name>
    <dbReference type="NCBI Taxonomy" id="2784339"/>
    <lineage>
        <taxon>Bacteria</taxon>
        <taxon>Bacillati</taxon>
        <taxon>Actinomycetota</taxon>
        <taxon>Actinomycetes</taxon>
        <taxon>Propionibacteriales</taxon>
        <taxon>Nocardioidaceae</taxon>
        <taxon>Nocardioides</taxon>
    </lineage>
</organism>